<dbReference type="PANTHER" id="PTHR30437:SF4">
    <property type="entry name" value="TRANSCRIPTION ELONGATION FACTOR GREA"/>
    <property type="match status" value="1"/>
</dbReference>
<dbReference type="PANTHER" id="PTHR30437">
    <property type="entry name" value="TRANSCRIPTION ELONGATION FACTOR GREA"/>
    <property type="match status" value="1"/>
</dbReference>
<dbReference type="Pfam" id="PF03449">
    <property type="entry name" value="GreA_GreB_N"/>
    <property type="match status" value="1"/>
</dbReference>
<comment type="caution">
    <text evidence="9">The sequence shown here is derived from an EMBL/GenBank/DDBJ whole genome shotgun (WGS) entry which is preliminary data.</text>
</comment>
<evidence type="ECO:0000259" key="8">
    <source>
        <dbReference type="Pfam" id="PF03449"/>
    </source>
</evidence>
<proteinExistence type="inferred from homology"/>
<dbReference type="InterPro" id="IPR001437">
    <property type="entry name" value="Tscrpt_elong_fac_GreA/B_C"/>
</dbReference>
<protein>
    <recommendedName>
        <fullName evidence="2">Transcription elongation factor GreA</fullName>
    </recommendedName>
    <alternativeName>
        <fullName evidence="6">Transcript cleavage factor GreA</fullName>
    </alternativeName>
</protein>
<dbReference type="Proteomes" id="UP000230292">
    <property type="component" value="Unassembled WGS sequence"/>
</dbReference>
<dbReference type="InterPro" id="IPR022691">
    <property type="entry name" value="Tscrpt_elong_fac_GreA/B_N"/>
</dbReference>
<dbReference type="SUPFAM" id="SSF54534">
    <property type="entry name" value="FKBP-like"/>
    <property type="match status" value="1"/>
</dbReference>
<dbReference type="GO" id="GO:0006354">
    <property type="term" value="P:DNA-templated transcription elongation"/>
    <property type="evidence" value="ECO:0007669"/>
    <property type="project" value="TreeGrafter"/>
</dbReference>
<evidence type="ECO:0000256" key="5">
    <source>
        <dbReference type="ARBA" id="ARBA00023163"/>
    </source>
</evidence>
<dbReference type="InterPro" id="IPR023459">
    <property type="entry name" value="Tscrpt_elong_fac_GreA/B_fam"/>
</dbReference>
<dbReference type="Gene3D" id="1.10.287.180">
    <property type="entry name" value="Transcription elongation factor, GreA/GreB, N-terminal domain"/>
    <property type="match status" value="1"/>
</dbReference>
<evidence type="ECO:0000256" key="2">
    <source>
        <dbReference type="ARBA" id="ARBA00013729"/>
    </source>
</evidence>
<dbReference type="GO" id="GO:0070063">
    <property type="term" value="F:RNA polymerase binding"/>
    <property type="evidence" value="ECO:0007669"/>
    <property type="project" value="InterPro"/>
</dbReference>
<dbReference type="InterPro" id="IPR036805">
    <property type="entry name" value="Tscrpt_elong_fac_GreA/B_N_sf"/>
</dbReference>
<keyword evidence="3" id="KW-0805">Transcription regulation</keyword>
<sequence>MRLPNRKPGKYTFPTFDPHMTRAELDAMAQKLDYLRNVAMPRTAKLTQELAGNGDFSENAEYQIAKGKLRGINRTISELEYQIPRAVVIETPADTQSVQIGHKVTVELIDGAKQQWQILGSSESDPTRGVISYQSPIGQALLGRKLSDKVVVELPAGELAVVIVDIQ</sequence>
<comment type="similarity">
    <text evidence="1">Belongs to the GreA/GreB family.</text>
</comment>
<evidence type="ECO:0000313" key="10">
    <source>
        <dbReference type="Proteomes" id="UP000230292"/>
    </source>
</evidence>
<feature type="domain" description="Transcription elongation factor GreA/GreB N-terminal" evidence="8">
    <location>
        <begin position="20"/>
        <end position="88"/>
    </location>
</feature>
<gene>
    <name evidence="9" type="ORF">COW24_02095</name>
</gene>
<dbReference type="SUPFAM" id="SSF46557">
    <property type="entry name" value="GreA transcript cleavage protein, N-terminal domain"/>
    <property type="match status" value="1"/>
</dbReference>
<evidence type="ECO:0000259" key="7">
    <source>
        <dbReference type="Pfam" id="PF01272"/>
    </source>
</evidence>
<reference evidence="9 10" key="1">
    <citation type="submission" date="2017-09" db="EMBL/GenBank/DDBJ databases">
        <title>Depth-based differentiation of microbial function through sediment-hosted aquifers and enrichment of novel symbionts in the deep terrestrial subsurface.</title>
        <authorList>
            <person name="Probst A.J."/>
            <person name="Ladd B."/>
            <person name="Jarett J.K."/>
            <person name="Geller-Mcgrath D.E."/>
            <person name="Sieber C.M."/>
            <person name="Emerson J.B."/>
            <person name="Anantharaman K."/>
            <person name="Thomas B.C."/>
            <person name="Malmstrom R."/>
            <person name="Stieglmeier M."/>
            <person name="Klingl A."/>
            <person name="Woyke T."/>
            <person name="Ryan C.M."/>
            <person name="Banfield J.F."/>
        </authorList>
    </citation>
    <scope>NUCLEOTIDE SEQUENCE [LARGE SCALE GENOMIC DNA]</scope>
    <source>
        <strain evidence="9">CG15_BIG_FIL_POST_REV_8_21_14_020_45_12</strain>
    </source>
</reference>
<evidence type="ECO:0000256" key="3">
    <source>
        <dbReference type="ARBA" id="ARBA00023015"/>
    </source>
</evidence>
<keyword evidence="9" id="KW-0648">Protein biosynthesis</keyword>
<dbReference type="InterPro" id="IPR036953">
    <property type="entry name" value="GreA/GreB_C_sf"/>
</dbReference>
<dbReference type="Gene3D" id="3.10.50.30">
    <property type="entry name" value="Transcription elongation factor, GreA/GreB, C-terminal domain"/>
    <property type="match status" value="1"/>
</dbReference>
<dbReference type="AlphaFoldDB" id="A0A2M7H4B2"/>
<dbReference type="GO" id="GO:0003746">
    <property type="term" value="F:translation elongation factor activity"/>
    <property type="evidence" value="ECO:0007669"/>
    <property type="project" value="UniProtKB-KW"/>
</dbReference>
<dbReference type="EMBL" id="PFGC01000027">
    <property type="protein sequence ID" value="PIW37072.1"/>
    <property type="molecule type" value="Genomic_DNA"/>
</dbReference>
<organism evidence="9 10">
    <name type="scientific">Candidatus Kerfeldbacteria bacterium CG15_BIG_FIL_POST_REV_8_21_14_020_45_12</name>
    <dbReference type="NCBI Taxonomy" id="2014247"/>
    <lineage>
        <taxon>Bacteria</taxon>
        <taxon>Candidatus Kerfeldiibacteriota</taxon>
    </lineage>
</organism>
<dbReference type="GO" id="GO:0003677">
    <property type="term" value="F:DNA binding"/>
    <property type="evidence" value="ECO:0007669"/>
    <property type="project" value="UniProtKB-KW"/>
</dbReference>
<evidence type="ECO:0000313" key="9">
    <source>
        <dbReference type="EMBL" id="PIW37072.1"/>
    </source>
</evidence>
<keyword evidence="9" id="KW-0251">Elongation factor</keyword>
<accession>A0A2M7H4B2</accession>
<dbReference type="PIRSF" id="PIRSF006092">
    <property type="entry name" value="GreA_GreB"/>
    <property type="match status" value="1"/>
</dbReference>
<feature type="domain" description="Transcription elongation factor GreA/GreB C-terminal" evidence="7">
    <location>
        <begin position="95"/>
        <end position="166"/>
    </location>
</feature>
<keyword evidence="5" id="KW-0804">Transcription</keyword>
<evidence type="ECO:0000256" key="4">
    <source>
        <dbReference type="ARBA" id="ARBA00023125"/>
    </source>
</evidence>
<dbReference type="Pfam" id="PF01272">
    <property type="entry name" value="GreA_GreB"/>
    <property type="match status" value="1"/>
</dbReference>
<evidence type="ECO:0000256" key="6">
    <source>
        <dbReference type="ARBA" id="ARBA00030776"/>
    </source>
</evidence>
<keyword evidence="4" id="KW-0238">DNA-binding</keyword>
<name>A0A2M7H4B2_9BACT</name>
<dbReference type="FunFam" id="1.10.287.180:FF:000001">
    <property type="entry name" value="Transcription elongation factor GreA"/>
    <property type="match status" value="1"/>
</dbReference>
<dbReference type="GO" id="GO:0032784">
    <property type="term" value="P:regulation of DNA-templated transcription elongation"/>
    <property type="evidence" value="ECO:0007669"/>
    <property type="project" value="InterPro"/>
</dbReference>
<evidence type="ECO:0000256" key="1">
    <source>
        <dbReference type="ARBA" id="ARBA00008213"/>
    </source>
</evidence>